<dbReference type="GO" id="GO:0005739">
    <property type="term" value="C:mitochondrion"/>
    <property type="evidence" value="ECO:0007669"/>
    <property type="project" value="TreeGrafter"/>
</dbReference>
<dbReference type="Pfam" id="PF00378">
    <property type="entry name" value="ECH_1"/>
    <property type="match status" value="1"/>
</dbReference>
<proteinExistence type="inferred from homology"/>
<protein>
    <recommendedName>
        <fullName evidence="4">Enoyl-CoA hydratase</fullName>
    </recommendedName>
</protein>
<reference evidence="2" key="1">
    <citation type="submission" date="2021-07" db="EMBL/GenBank/DDBJ databases">
        <authorList>
            <person name="Branca A.L. A."/>
        </authorList>
    </citation>
    <scope>NUCLEOTIDE SEQUENCE</scope>
</reference>
<sequence>MSILATYTHQSAIRIAHLTISRPQKLNSLTTPLLTSLTQTLHSISKAPNLHAVTLTGAGPKSFIGGADLTELSTLPNAAAARKFITSVHETCTAIRTCPVPVIARINGFALGAGLEIAAACDLRVAGRGAVFGMPEVRLGIPSVVEAALLPGLIGWGRTRQLLLLGRTISAEEALSWGLVERVVGDEELDGAVAEWGSEIGRSGPLAVRRQKALISRWEELSIDGGIEAGIEAFGECFVVEDGGTEPGRMMGEFFREKKEAKARIEARGKVLGKGKGEGGEGL</sequence>
<gene>
    <name evidence="2" type="ORF">PEGY_LOCUS3287</name>
</gene>
<evidence type="ECO:0000256" key="1">
    <source>
        <dbReference type="ARBA" id="ARBA00005254"/>
    </source>
</evidence>
<comment type="caution">
    <text evidence="2">The sequence shown here is derived from an EMBL/GenBank/DDBJ whole genome shotgun (WGS) entry which is preliminary data.</text>
</comment>
<dbReference type="SUPFAM" id="SSF52096">
    <property type="entry name" value="ClpP/crotonase"/>
    <property type="match status" value="1"/>
</dbReference>
<dbReference type="InterPro" id="IPR001753">
    <property type="entry name" value="Enoyl-CoA_hydra/iso"/>
</dbReference>
<dbReference type="Proteomes" id="UP001154252">
    <property type="component" value="Unassembled WGS sequence"/>
</dbReference>
<evidence type="ECO:0008006" key="4">
    <source>
        <dbReference type="Google" id="ProtNLM"/>
    </source>
</evidence>
<dbReference type="GO" id="GO:0006635">
    <property type="term" value="P:fatty acid beta-oxidation"/>
    <property type="evidence" value="ECO:0007669"/>
    <property type="project" value="TreeGrafter"/>
</dbReference>
<dbReference type="EMBL" id="CAJVRC010000846">
    <property type="protein sequence ID" value="CAG8892921.1"/>
    <property type="molecule type" value="Genomic_DNA"/>
</dbReference>
<evidence type="ECO:0000313" key="3">
    <source>
        <dbReference type="Proteomes" id="UP001154252"/>
    </source>
</evidence>
<dbReference type="InterPro" id="IPR029045">
    <property type="entry name" value="ClpP/crotonase-like_dom_sf"/>
</dbReference>
<comment type="similarity">
    <text evidence="1">Belongs to the enoyl-CoA hydratase/isomerase family.</text>
</comment>
<dbReference type="Gene3D" id="3.90.226.10">
    <property type="entry name" value="2-enoyl-CoA Hydratase, Chain A, domain 1"/>
    <property type="match status" value="1"/>
</dbReference>
<dbReference type="PANTHER" id="PTHR11941">
    <property type="entry name" value="ENOYL-COA HYDRATASE-RELATED"/>
    <property type="match status" value="1"/>
</dbReference>
<organism evidence="2 3">
    <name type="scientific">Penicillium egyptiacum</name>
    <dbReference type="NCBI Taxonomy" id="1303716"/>
    <lineage>
        <taxon>Eukaryota</taxon>
        <taxon>Fungi</taxon>
        <taxon>Dikarya</taxon>
        <taxon>Ascomycota</taxon>
        <taxon>Pezizomycotina</taxon>
        <taxon>Eurotiomycetes</taxon>
        <taxon>Eurotiomycetidae</taxon>
        <taxon>Eurotiales</taxon>
        <taxon>Aspergillaceae</taxon>
        <taxon>Penicillium</taxon>
    </lineage>
</organism>
<name>A0A9W4KDN6_9EURO</name>
<dbReference type="AlphaFoldDB" id="A0A9W4KDN6"/>
<accession>A0A9W4KDN6</accession>
<dbReference type="CDD" id="cd06558">
    <property type="entry name" value="crotonase-like"/>
    <property type="match status" value="1"/>
</dbReference>
<dbReference type="NCBIfam" id="NF004795">
    <property type="entry name" value="PRK06143.1"/>
    <property type="match status" value="1"/>
</dbReference>
<dbReference type="PANTHER" id="PTHR11941:SF171">
    <property type="entry name" value="SD19268P"/>
    <property type="match status" value="1"/>
</dbReference>
<evidence type="ECO:0000313" key="2">
    <source>
        <dbReference type="EMBL" id="CAG8892921.1"/>
    </source>
</evidence>
<dbReference type="OrthoDB" id="410701at2759"/>
<keyword evidence="3" id="KW-1185">Reference proteome</keyword>